<dbReference type="InterPro" id="IPR011650">
    <property type="entry name" value="Peptidase_M20_dimer"/>
</dbReference>
<keyword evidence="6" id="KW-0464">Manganese</keyword>
<accession>A0ABP8A3F5</accession>
<evidence type="ECO:0000256" key="3">
    <source>
        <dbReference type="ARBA" id="ARBA00011738"/>
    </source>
</evidence>
<dbReference type="InterPro" id="IPR002933">
    <property type="entry name" value="Peptidase_M20"/>
</dbReference>
<dbReference type="NCBIfam" id="NF006775">
    <property type="entry name" value="PRK09290.2-5"/>
    <property type="match status" value="1"/>
</dbReference>
<keyword evidence="9" id="KW-1185">Reference proteome</keyword>
<dbReference type="RefSeq" id="WP_344754876.1">
    <property type="nucleotide sequence ID" value="NZ_BAABBW010000004.1"/>
</dbReference>
<dbReference type="Gene3D" id="3.40.630.10">
    <property type="entry name" value="Zn peptidases"/>
    <property type="match status" value="1"/>
</dbReference>
<dbReference type="PANTHER" id="PTHR32494">
    <property type="entry name" value="ALLANTOATE DEIMINASE-RELATED"/>
    <property type="match status" value="1"/>
</dbReference>
<evidence type="ECO:0000313" key="8">
    <source>
        <dbReference type="EMBL" id="GAA4176924.1"/>
    </source>
</evidence>
<dbReference type="Pfam" id="PF07687">
    <property type="entry name" value="M20_dimer"/>
    <property type="match status" value="1"/>
</dbReference>
<name>A0ABP8A3F5_9MICO</name>
<dbReference type="InterPro" id="IPR036264">
    <property type="entry name" value="Bact_exopeptidase_dim_dom"/>
</dbReference>
<protein>
    <submittedName>
        <fullName evidence="8">Allantoate amidohydrolase</fullName>
    </submittedName>
</protein>
<evidence type="ECO:0000256" key="2">
    <source>
        <dbReference type="ARBA" id="ARBA00006153"/>
    </source>
</evidence>
<dbReference type="SUPFAM" id="SSF53187">
    <property type="entry name" value="Zn-dependent exopeptidases"/>
    <property type="match status" value="1"/>
</dbReference>
<evidence type="ECO:0000313" key="9">
    <source>
        <dbReference type="Proteomes" id="UP001501079"/>
    </source>
</evidence>
<dbReference type="PANTHER" id="PTHR32494:SF19">
    <property type="entry name" value="ALLANTOATE DEIMINASE-RELATED"/>
    <property type="match status" value="1"/>
</dbReference>
<dbReference type="CDD" id="cd03884">
    <property type="entry name" value="M20_bAS"/>
    <property type="match status" value="1"/>
</dbReference>
<dbReference type="NCBIfam" id="TIGR01879">
    <property type="entry name" value="hydantase"/>
    <property type="match status" value="1"/>
</dbReference>
<organism evidence="8 9">
    <name type="scientific">Gryllotalpicola koreensis</name>
    <dbReference type="NCBI Taxonomy" id="993086"/>
    <lineage>
        <taxon>Bacteria</taxon>
        <taxon>Bacillati</taxon>
        <taxon>Actinomycetota</taxon>
        <taxon>Actinomycetes</taxon>
        <taxon>Micrococcales</taxon>
        <taxon>Microbacteriaceae</taxon>
        <taxon>Gryllotalpicola</taxon>
    </lineage>
</organism>
<evidence type="ECO:0000259" key="7">
    <source>
        <dbReference type="Pfam" id="PF07687"/>
    </source>
</evidence>
<comment type="similarity">
    <text evidence="2">Belongs to the peptidase M20 family.</text>
</comment>
<reference evidence="9" key="1">
    <citation type="journal article" date="2019" name="Int. J. Syst. Evol. Microbiol.">
        <title>The Global Catalogue of Microorganisms (GCM) 10K type strain sequencing project: providing services to taxonomists for standard genome sequencing and annotation.</title>
        <authorList>
            <consortium name="The Broad Institute Genomics Platform"/>
            <consortium name="The Broad Institute Genome Sequencing Center for Infectious Disease"/>
            <person name="Wu L."/>
            <person name="Ma J."/>
        </authorList>
    </citation>
    <scope>NUCLEOTIDE SEQUENCE [LARGE SCALE GENOMIC DNA]</scope>
    <source>
        <strain evidence="9">JCM 17591</strain>
    </source>
</reference>
<evidence type="ECO:0000256" key="6">
    <source>
        <dbReference type="ARBA" id="ARBA00023211"/>
    </source>
</evidence>
<comment type="subunit">
    <text evidence="3">Homodimer.</text>
</comment>
<dbReference type="EMBL" id="BAABBW010000004">
    <property type="protein sequence ID" value="GAA4176924.1"/>
    <property type="molecule type" value="Genomic_DNA"/>
</dbReference>
<evidence type="ECO:0000256" key="5">
    <source>
        <dbReference type="ARBA" id="ARBA00022801"/>
    </source>
</evidence>
<dbReference type="Proteomes" id="UP001501079">
    <property type="component" value="Unassembled WGS sequence"/>
</dbReference>
<evidence type="ECO:0000256" key="4">
    <source>
        <dbReference type="ARBA" id="ARBA00022723"/>
    </source>
</evidence>
<dbReference type="Pfam" id="PF01546">
    <property type="entry name" value="Peptidase_M20"/>
    <property type="match status" value="1"/>
</dbReference>
<feature type="domain" description="Peptidase M20 dimerisation" evidence="7">
    <location>
        <begin position="215"/>
        <end position="308"/>
    </location>
</feature>
<dbReference type="SUPFAM" id="SSF55031">
    <property type="entry name" value="Bacterial exopeptidase dimerisation domain"/>
    <property type="match status" value="1"/>
</dbReference>
<dbReference type="InterPro" id="IPR010158">
    <property type="entry name" value="Amidase_Cbmase"/>
</dbReference>
<dbReference type="PIRSF" id="PIRSF001235">
    <property type="entry name" value="Amidase_carbamoylase"/>
    <property type="match status" value="1"/>
</dbReference>
<keyword evidence="5" id="KW-0378">Hydrolase</keyword>
<keyword evidence="4" id="KW-0479">Metal-binding</keyword>
<evidence type="ECO:0000256" key="1">
    <source>
        <dbReference type="ARBA" id="ARBA00001936"/>
    </source>
</evidence>
<comment type="cofactor">
    <cofactor evidence="1">
        <name>Mn(2+)</name>
        <dbReference type="ChEBI" id="CHEBI:29035"/>
    </cofactor>
</comment>
<comment type="caution">
    <text evidence="8">The sequence shown here is derived from an EMBL/GenBank/DDBJ whole genome shotgun (WGS) entry which is preliminary data.</text>
</comment>
<dbReference type="Gene3D" id="3.30.70.360">
    <property type="match status" value="1"/>
</dbReference>
<sequence length="412" mass="43709">MSVDIAERIMARADELGAISEVAENLTRTHLSEAHRRAAKLVAGWLREAGLAVWTDAAGNVCGRLEGASPDLPAVVLGSHIDTVPDAGKYDGPLGVLLAIEVARSFADEAGALPFALEVVAFSDEEGTRFGNALSGSRAFAGAWDEAWWEYADRDGTTLREASVAFGLDPRNIGDAARRPRDLVAYLEAHIEQGPYLERAGLPLGVVSSIASARRFALEITGHAGHAGGTPYELRRDALVGAAELVVEIERIGQDLDVIATVGKLQAYPGGVNVIPGKVELTLDLRAELDDDRDDAWARIQEAAEEIAAIRDLEWSATEFYRADGVACADELMEAVETGIRAAGIDDPLTLWSRAGHDAMAVADVAPIGMLFVRNGRNGVSHSPDEIVAVGDVALAFDAFLAAVRALAESRG</sequence>
<proteinExistence type="inferred from homology"/>
<gene>
    <name evidence="8" type="primary">hpxK</name>
    <name evidence="8" type="ORF">GCM10022287_24900</name>
</gene>